<organism evidence="6 7">
    <name type="scientific">Ridgeia piscesae</name>
    <name type="common">Tubeworm</name>
    <dbReference type="NCBI Taxonomy" id="27915"/>
    <lineage>
        <taxon>Eukaryota</taxon>
        <taxon>Metazoa</taxon>
        <taxon>Spiralia</taxon>
        <taxon>Lophotrochozoa</taxon>
        <taxon>Annelida</taxon>
        <taxon>Polychaeta</taxon>
        <taxon>Sedentaria</taxon>
        <taxon>Canalipalpata</taxon>
        <taxon>Sabellida</taxon>
        <taxon>Siboglinidae</taxon>
        <taxon>Ridgeia</taxon>
    </lineage>
</organism>
<evidence type="ECO:0008006" key="8">
    <source>
        <dbReference type="Google" id="ProtNLM"/>
    </source>
</evidence>
<dbReference type="GO" id="GO:0033615">
    <property type="term" value="P:mitochondrial proton-transporting ATP synthase complex assembly"/>
    <property type="evidence" value="ECO:0007669"/>
    <property type="project" value="TreeGrafter"/>
</dbReference>
<dbReference type="AlphaFoldDB" id="A0AAD9NVR8"/>
<keyword evidence="5" id="KW-0143">Chaperone</keyword>
<dbReference type="InterPro" id="IPR011419">
    <property type="entry name" value="ATP12_ATP_synth-F1-assembly"/>
</dbReference>
<sequence length="282" mass="32198">MLGRICLGCKALSAQYSCKNVQSWIAVRYFHGKSLKRFYKNVSISQTQEGFEVNLDQKKLKTPSGVVFRVPTEPLALMVATEWDAQHETINRSIMHLTSLCNTVIDNPTHRSEDAIISGILEFLDTDTICYHSDIPTELADLQKREWVPLIDWVAERYGVRIQPTTGLGVPHVPEETKNVFRQHMQSYNNWALTGYQNCVECVKSLIITSALIDRHLTVEAAVDLSRLEQRFQTERWGSVEWYHDIDVHQTRARLAAATLLVHTTSEDVRTVFNKQTVNSPV</sequence>
<evidence type="ECO:0000313" key="6">
    <source>
        <dbReference type="EMBL" id="KAK2181659.1"/>
    </source>
</evidence>
<evidence type="ECO:0000256" key="4">
    <source>
        <dbReference type="ARBA" id="ARBA00023128"/>
    </source>
</evidence>
<dbReference type="Proteomes" id="UP001209878">
    <property type="component" value="Unassembled WGS sequence"/>
</dbReference>
<comment type="subcellular location">
    <subcellularLocation>
        <location evidence="1">Mitochondrion</location>
    </subcellularLocation>
</comment>
<keyword evidence="4" id="KW-0496">Mitochondrion</keyword>
<dbReference type="PANTHER" id="PTHR21013">
    <property type="entry name" value="ATP SYNTHASE MITOCHONDRIAL F1 COMPLEX ASSEMBLY FACTOR 2/ATP12 PROTEIN, MITOCHONDRIAL PRECURSOR"/>
    <property type="match status" value="1"/>
</dbReference>
<dbReference type="Gene3D" id="3.30.2180.10">
    <property type="entry name" value="ATP12-like"/>
    <property type="match status" value="1"/>
</dbReference>
<dbReference type="InterPro" id="IPR042272">
    <property type="entry name" value="ATP12_ATP_synth-F1-assembly_N"/>
</dbReference>
<evidence type="ECO:0000256" key="3">
    <source>
        <dbReference type="ARBA" id="ARBA00022946"/>
    </source>
</evidence>
<accession>A0AAD9NVR8</accession>
<evidence type="ECO:0000256" key="1">
    <source>
        <dbReference type="ARBA" id="ARBA00004173"/>
    </source>
</evidence>
<dbReference type="Gene3D" id="1.10.3580.10">
    <property type="entry name" value="ATP12 ATPase"/>
    <property type="match status" value="1"/>
</dbReference>
<dbReference type="Pfam" id="PF07542">
    <property type="entry name" value="ATP12"/>
    <property type="match status" value="1"/>
</dbReference>
<dbReference type="InterPro" id="IPR023335">
    <property type="entry name" value="ATP12_ortho_dom_sf"/>
</dbReference>
<evidence type="ECO:0000256" key="2">
    <source>
        <dbReference type="ARBA" id="ARBA00008231"/>
    </source>
</evidence>
<dbReference type="PANTHER" id="PTHR21013:SF10">
    <property type="entry name" value="ATP SYNTHASE MITOCHONDRIAL F1 COMPLEX ASSEMBLY FACTOR 2"/>
    <property type="match status" value="1"/>
</dbReference>
<comment type="caution">
    <text evidence="6">The sequence shown here is derived from an EMBL/GenBank/DDBJ whole genome shotgun (WGS) entry which is preliminary data.</text>
</comment>
<gene>
    <name evidence="6" type="ORF">NP493_386g04016</name>
</gene>
<reference evidence="6" key="1">
    <citation type="journal article" date="2023" name="Mol. Biol. Evol.">
        <title>Third-Generation Sequencing Reveals the Adaptive Role of the Epigenome in Three Deep-Sea Polychaetes.</title>
        <authorList>
            <person name="Perez M."/>
            <person name="Aroh O."/>
            <person name="Sun Y."/>
            <person name="Lan Y."/>
            <person name="Juniper S.K."/>
            <person name="Young C.R."/>
            <person name="Angers B."/>
            <person name="Qian P.Y."/>
        </authorList>
    </citation>
    <scope>NUCLEOTIDE SEQUENCE</scope>
    <source>
        <strain evidence="6">R07B-5</strain>
    </source>
</reference>
<proteinExistence type="inferred from homology"/>
<comment type="similarity">
    <text evidence="2">Belongs to the ATP12 family.</text>
</comment>
<keyword evidence="7" id="KW-1185">Reference proteome</keyword>
<evidence type="ECO:0000256" key="5">
    <source>
        <dbReference type="ARBA" id="ARBA00023186"/>
    </source>
</evidence>
<dbReference type="SUPFAM" id="SSF160909">
    <property type="entry name" value="ATP12-like"/>
    <property type="match status" value="1"/>
</dbReference>
<dbReference type="EMBL" id="JAODUO010000387">
    <property type="protein sequence ID" value="KAK2181659.1"/>
    <property type="molecule type" value="Genomic_DNA"/>
</dbReference>
<evidence type="ECO:0000313" key="7">
    <source>
        <dbReference type="Proteomes" id="UP001209878"/>
    </source>
</evidence>
<dbReference type="GO" id="GO:0005739">
    <property type="term" value="C:mitochondrion"/>
    <property type="evidence" value="ECO:0007669"/>
    <property type="project" value="UniProtKB-SubCell"/>
</dbReference>
<keyword evidence="3" id="KW-0809">Transit peptide</keyword>
<name>A0AAD9NVR8_RIDPI</name>
<protein>
    <recommendedName>
        <fullName evidence="8">ATP synthase mitochondrial F1 complex assembly factor 2</fullName>
    </recommendedName>
</protein>